<reference evidence="5" key="1">
    <citation type="submission" date="2015-10" db="EMBL/GenBank/DDBJ databases">
        <title>Analysis of five complete genome sequences for members of the class Peribacteria in the recently recognized Peregrinibacteria bacterial phylum.</title>
        <authorList>
            <person name="Anantharaman K."/>
            <person name="Brown C.T."/>
            <person name="Burstein D."/>
            <person name="Castelle C.J."/>
            <person name="Probst A.J."/>
            <person name="Thomas B.C."/>
            <person name="Williams K.H."/>
            <person name="Banfield J.F."/>
        </authorList>
    </citation>
    <scope>NUCLEOTIDE SEQUENCE [LARGE SCALE GENOMIC DNA]</scope>
</reference>
<reference evidence="4 5" key="2">
    <citation type="journal article" date="2016" name="PeerJ">
        <title>Analysis of five complete genome sequences for members of the class Peribacteria in the recently recognized Peregrinibacteria bacterial phylum.</title>
        <authorList>
            <person name="Anantharaman K."/>
            <person name="Brown C.T."/>
            <person name="Burstein D."/>
            <person name="Castelle C.J."/>
            <person name="Probst A.J."/>
            <person name="Thomas B.C."/>
            <person name="Williams K.H."/>
            <person name="Banfield J.F."/>
        </authorList>
    </citation>
    <scope>NUCLEOTIDE SEQUENCE [LARGE SCALE GENOMIC DNA]</scope>
    <source>
        <strain evidence="4">RIFOXYD1_FULL_PER-ii_59_16</strain>
    </source>
</reference>
<accession>A0A0S1SNP9</accession>
<sequence>MKLFLDTANVDQVAEIASWGVLDGVTTNPSLVAKEGKDFKETVLAMCALVPCVSAQVTATDAEGMKKQAVEYSKWHKHVVVKVPMTVEGLKALKFCSEKGIKTNCTLVFSVPQAVLAAKAGASIISPFVGRIDDAGGDGMLLIADIMKAWEHYKFPTEVLVASTRKPEHILRSAVLGAHIATIPYAVFKELPLHPLTDTGLKKFMDDWEKVKK</sequence>
<dbReference type="PROSITE" id="PS01054">
    <property type="entry name" value="TRANSALDOLASE_1"/>
    <property type="match status" value="1"/>
</dbReference>
<proteinExistence type="predicted"/>
<dbReference type="InterPro" id="IPR013785">
    <property type="entry name" value="Aldolase_TIM"/>
</dbReference>
<evidence type="ECO:0000256" key="2">
    <source>
        <dbReference type="ARBA" id="ARBA00022490"/>
    </source>
</evidence>
<dbReference type="CDD" id="cd00956">
    <property type="entry name" value="Transaldolase_FSA"/>
    <property type="match status" value="1"/>
</dbReference>
<dbReference type="PANTHER" id="PTHR10683:SF40">
    <property type="entry name" value="FRUCTOSE-6-PHOSPHATE ALDOLASE 1-RELATED"/>
    <property type="match status" value="1"/>
</dbReference>
<gene>
    <name evidence="4" type="ORF">PeribacterD1_0524</name>
</gene>
<dbReference type="GO" id="GO:0005737">
    <property type="term" value="C:cytoplasm"/>
    <property type="evidence" value="ECO:0007669"/>
    <property type="project" value="UniProtKB-SubCell"/>
</dbReference>
<accession>A0A0S1SVF7</accession>
<dbReference type="InterPro" id="IPR018225">
    <property type="entry name" value="Transaldolase_AS"/>
</dbReference>
<dbReference type="PANTHER" id="PTHR10683">
    <property type="entry name" value="TRANSALDOLASE"/>
    <property type="match status" value="1"/>
</dbReference>
<keyword evidence="2" id="KW-0963">Cytoplasm</keyword>
<dbReference type="FunFam" id="3.20.20.70:FF:000018">
    <property type="entry name" value="Probable transaldolase"/>
    <property type="match status" value="1"/>
</dbReference>
<accession>A0A0S1SMP6</accession>
<evidence type="ECO:0000256" key="1">
    <source>
        <dbReference type="ARBA" id="ARBA00004496"/>
    </source>
</evidence>
<dbReference type="InterPro" id="IPR001585">
    <property type="entry name" value="TAL/FSA"/>
</dbReference>
<organism evidence="4 5">
    <name type="scientific">Candidatus Peribacter riflensis</name>
    <dbReference type="NCBI Taxonomy" id="1735162"/>
    <lineage>
        <taxon>Bacteria</taxon>
        <taxon>Candidatus Peregrinibacteriota</taxon>
        <taxon>Candidatus Peribacteria</taxon>
        <taxon>Candidatus Peribacterales</taxon>
        <taxon>Candidatus Peribacteraceae</taxon>
        <taxon>Candidatus Peribacter</taxon>
    </lineage>
</organism>
<dbReference type="Gene3D" id="3.20.20.70">
    <property type="entry name" value="Aldolase class I"/>
    <property type="match status" value="1"/>
</dbReference>
<evidence type="ECO:0000313" key="5">
    <source>
        <dbReference type="Proteomes" id="UP000069135"/>
    </source>
</evidence>
<evidence type="ECO:0000256" key="3">
    <source>
        <dbReference type="ARBA" id="ARBA00023270"/>
    </source>
</evidence>
<dbReference type="GO" id="GO:0005975">
    <property type="term" value="P:carbohydrate metabolic process"/>
    <property type="evidence" value="ECO:0007669"/>
    <property type="project" value="InterPro"/>
</dbReference>
<dbReference type="AlphaFoldDB" id="A0A0S1STH4"/>
<evidence type="ECO:0000313" key="4">
    <source>
        <dbReference type="EMBL" id="ALM13211.1"/>
    </source>
</evidence>
<protein>
    <submittedName>
        <fullName evidence="4">Transaldolase</fullName>
    </submittedName>
</protein>
<accession>A0A0S1SJ47</accession>
<dbReference type="KEGG" id="prf:PeribacterA2_0524"/>
<comment type="subcellular location">
    <subcellularLocation>
        <location evidence="1">Cytoplasm</location>
    </subcellularLocation>
</comment>
<dbReference type="EMBL" id="CP013065">
    <property type="protein sequence ID" value="ALM13211.1"/>
    <property type="molecule type" value="Genomic_DNA"/>
</dbReference>
<dbReference type="STRING" id="1735162.PeribacterB2_0523"/>
<dbReference type="Pfam" id="PF00923">
    <property type="entry name" value="TAL_FSA"/>
    <property type="match status" value="1"/>
</dbReference>
<dbReference type="Proteomes" id="UP000069135">
    <property type="component" value="Chromosome"/>
</dbReference>
<keyword evidence="3" id="KW-0704">Schiff base</keyword>
<dbReference type="SUPFAM" id="SSF51569">
    <property type="entry name" value="Aldolase"/>
    <property type="match status" value="1"/>
</dbReference>
<dbReference type="InterPro" id="IPR033919">
    <property type="entry name" value="TSA/FSA_arc/bac"/>
</dbReference>
<name>A0A0S1STH4_9BACT</name>
<dbReference type="NCBIfam" id="TIGR00875">
    <property type="entry name" value="fsa_talC_mipB"/>
    <property type="match status" value="1"/>
</dbReference>
<dbReference type="InterPro" id="IPR004731">
    <property type="entry name" value="Transaldolase_3B/F6P_aldolase"/>
</dbReference>
<accession>A0A0S1STH4</accession>
<dbReference type="GO" id="GO:0016832">
    <property type="term" value="F:aldehyde-lyase activity"/>
    <property type="evidence" value="ECO:0007669"/>
    <property type="project" value="InterPro"/>
</dbReference>
<dbReference type="PATRIC" id="fig|1735161.3.peg.513"/>